<dbReference type="RefSeq" id="WP_218445332.1">
    <property type="nucleotide sequence ID" value="NZ_JAGSPA010000002.1"/>
</dbReference>
<feature type="transmembrane region" description="Helical" evidence="7">
    <location>
        <begin position="237"/>
        <end position="259"/>
    </location>
</feature>
<protein>
    <submittedName>
        <fullName evidence="8">AI-2E family transporter</fullName>
    </submittedName>
</protein>
<evidence type="ECO:0000256" key="3">
    <source>
        <dbReference type="ARBA" id="ARBA00022692"/>
    </source>
</evidence>
<comment type="subcellular location">
    <subcellularLocation>
        <location evidence="1">Membrane</location>
        <topology evidence="1">Multi-pass membrane protein</topology>
    </subcellularLocation>
</comment>
<evidence type="ECO:0000313" key="8">
    <source>
        <dbReference type="EMBL" id="MBV7256650.1"/>
    </source>
</evidence>
<evidence type="ECO:0000256" key="5">
    <source>
        <dbReference type="ARBA" id="ARBA00023136"/>
    </source>
</evidence>
<keyword evidence="9" id="KW-1185">Reference proteome</keyword>
<evidence type="ECO:0000256" key="6">
    <source>
        <dbReference type="SAM" id="MobiDB-lite"/>
    </source>
</evidence>
<organism evidence="8 9">
    <name type="scientific">Pacificimonas pallii</name>
    <dbReference type="NCBI Taxonomy" id="2827236"/>
    <lineage>
        <taxon>Bacteria</taxon>
        <taxon>Pseudomonadati</taxon>
        <taxon>Pseudomonadota</taxon>
        <taxon>Alphaproteobacteria</taxon>
        <taxon>Sphingomonadales</taxon>
        <taxon>Sphingosinicellaceae</taxon>
        <taxon>Pacificimonas</taxon>
    </lineage>
</organism>
<evidence type="ECO:0000256" key="4">
    <source>
        <dbReference type="ARBA" id="ARBA00022989"/>
    </source>
</evidence>
<accession>A0ABS6SEF8</accession>
<feature type="transmembrane region" description="Helical" evidence="7">
    <location>
        <begin position="62"/>
        <end position="81"/>
    </location>
</feature>
<gene>
    <name evidence="8" type="ORF">KCG44_07610</name>
</gene>
<evidence type="ECO:0000256" key="1">
    <source>
        <dbReference type="ARBA" id="ARBA00004141"/>
    </source>
</evidence>
<dbReference type="PANTHER" id="PTHR21716">
    <property type="entry name" value="TRANSMEMBRANE PROTEIN"/>
    <property type="match status" value="1"/>
</dbReference>
<evidence type="ECO:0000256" key="7">
    <source>
        <dbReference type="SAM" id="Phobius"/>
    </source>
</evidence>
<feature type="transmembrane region" description="Helical" evidence="7">
    <location>
        <begin position="93"/>
        <end position="119"/>
    </location>
</feature>
<evidence type="ECO:0000313" key="9">
    <source>
        <dbReference type="Proteomes" id="UP000722336"/>
    </source>
</evidence>
<sequence>MVTAAAERSSRPGTPIQPPPSRRVESRRIAYRRDRLLSALNLIMAAALLLALPFALQAGSAFFLPLTAGLTIGMMLVPLQLRLERFMPGVLAATTNIFLCFGVIAIVSYVIVTPALAWLNALPERMYNVRINLDPLIDMFDTVDRSVDRLSEELGVDTATQQEPVMVVDAPRSVYEAATTAAPSALIQTFFALLILLFFLATFTRMRKRLVASTGTEIGGDTADRLLTDVASDTGRYVGVIAAINIVLGIVVTVVFYLIGVETPWMWGGLAALLNFVPYAGPVVFFFLATLGGMATAADPLTGMVPALAYLAINLTEAYIFTPLLLGRRFHVNPLLIMVALSFWGWVWGAVGALLAVPLLIITKSLFERIGGPNVTGFLLDQSTLIRERPLRADRKNET</sequence>
<dbReference type="Proteomes" id="UP000722336">
    <property type="component" value="Unassembled WGS sequence"/>
</dbReference>
<reference evidence="8 9" key="1">
    <citation type="submission" date="2021-04" db="EMBL/GenBank/DDBJ databases">
        <authorList>
            <person name="Pira H."/>
            <person name="Risdian C."/>
            <person name="Wink J."/>
        </authorList>
    </citation>
    <scope>NUCLEOTIDE SEQUENCE [LARGE SCALE GENOMIC DNA]</scope>
    <source>
        <strain evidence="8 9">WHA3</strain>
    </source>
</reference>
<keyword evidence="5 7" id="KW-0472">Membrane</keyword>
<dbReference type="InterPro" id="IPR002549">
    <property type="entry name" value="AI-2E-like"/>
</dbReference>
<feature type="transmembrane region" description="Helical" evidence="7">
    <location>
        <begin position="36"/>
        <end position="56"/>
    </location>
</feature>
<feature type="transmembrane region" description="Helical" evidence="7">
    <location>
        <begin position="301"/>
        <end position="321"/>
    </location>
</feature>
<comment type="caution">
    <text evidence="8">The sequence shown here is derived from an EMBL/GenBank/DDBJ whole genome shotgun (WGS) entry which is preliminary data.</text>
</comment>
<dbReference type="EMBL" id="JAGSPA010000002">
    <property type="protein sequence ID" value="MBV7256650.1"/>
    <property type="molecule type" value="Genomic_DNA"/>
</dbReference>
<evidence type="ECO:0000256" key="2">
    <source>
        <dbReference type="ARBA" id="ARBA00009773"/>
    </source>
</evidence>
<dbReference type="PANTHER" id="PTHR21716:SF16">
    <property type="entry name" value="BLL1467 PROTEIN"/>
    <property type="match status" value="1"/>
</dbReference>
<name>A0ABS6SEF8_9SPHN</name>
<comment type="similarity">
    <text evidence="2">Belongs to the autoinducer-2 exporter (AI-2E) (TC 2.A.86) family.</text>
</comment>
<feature type="transmembrane region" description="Helical" evidence="7">
    <location>
        <begin position="265"/>
        <end position="289"/>
    </location>
</feature>
<feature type="transmembrane region" description="Helical" evidence="7">
    <location>
        <begin position="185"/>
        <end position="203"/>
    </location>
</feature>
<feature type="region of interest" description="Disordered" evidence="6">
    <location>
        <begin position="1"/>
        <end position="23"/>
    </location>
</feature>
<feature type="transmembrane region" description="Helical" evidence="7">
    <location>
        <begin position="341"/>
        <end position="362"/>
    </location>
</feature>
<proteinExistence type="inferred from homology"/>
<dbReference type="Pfam" id="PF01594">
    <property type="entry name" value="AI-2E_transport"/>
    <property type="match status" value="1"/>
</dbReference>
<keyword evidence="3 7" id="KW-0812">Transmembrane</keyword>
<keyword evidence="4 7" id="KW-1133">Transmembrane helix</keyword>